<protein>
    <submittedName>
        <fullName evidence="2">Uncharacterized protein</fullName>
    </submittedName>
</protein>
<dbReference type="VEuPathDB" id="FungiDB:ACJ73_08328"/>
<name>A0A1J9PVC5_9EURO</name>
<organism evidence="2 3">
    <name type="scientific">Blastomyces percursus</name>
    <dbReference type="NCBI Taxonomy" id="1658174"/>
    <lineage>
        <taxon>Eukaryota</taxon>
        <taxon>Fungi</taxon>
        <taxon>Dikarya</taxon>
        <taxon>Ascomycota</taxon>
        <taxon>Pezizomycotina</taxon>
        <taxon>Eurotiomycetes</taxon>
        <taxon>Eurotiomycetidae</taxon>
        <taxon>Onygenales</taxon>
        <taxon>Ajellomycetaceae</taxon>
        <taxon>Blastomyces</taxon>
    </lineage>
</organism>
<gene>
    <name evidence="2" type="ORF">ACJ73_08328</name>
</gene>
<dbReference type="AlphaFoldDB" id="A0A1J9PVC5"/>
<feature type="region of interest" description="Disordered" evidence="1">
    <location>
        <begin position="1"/>
        <end position="28"/>
    </location>
</feature>
<keyword evidence="3" id="KW-1185">Reference proteome</keyword>
<feature type="compositionally biased region" description="Low complexity" evidence="1">
    <location>
        <begin position="8"/>
        <end position="28"/>
    </location>
</feature>
<evidence type="ECO:0000313" key="2">
    <source>
        <dbReference type="EMBL" id="OJD20336.1"/>
    </source>
</evidence>
<sequence length="157" mass="17533">MLVNYLKSPLSTSNPPSTSDVGSTSSTSPPFKLVRHLMVKYLERTPSKAIAGRSKLDAQLRTLLFWRGLALRYERATRDGNFLDKEGIDRALSKTCQYGIKILSAEREFGAMGLSALLIFIPSFVKMERGNVQIFVAEFRQQRSLSRLASEKSSLDG</sequence>
<comment type="caution">
    <text evidence="2">The sequence shown here is derived from an EMBL/GenBank/DDBJ whole genome shotgun (WGS) entry which is preliminary data.</text>
</comment>
<dbReference type="EMBL" id="LGTZ01001929">
    <property type="protein sequence ID" value="OJD20336.1"/>
    <property type="molecule type" value="Genomic_DNA"/>
</dbReference>
<accession>A0A1J9PVC5</accession>
<evidence type="ECO:0000313" key="3">
    <source>
        <dbReference type="Proteomes" id="UP000242791"/>
    </source>
</evidence>
<dbReference type="OrthoDB" id="10568162at2759"/>
<reference evidence="2 3" key="1">
    <citation type="submission" date="2015-08" db="EMBL/GenBank/DDBJ databases">
        <title>Emmonsia species relationships and genome sequence.</title>
        <authorList>
            <person name="Cuomo C.A."/>
            <person name="Schwartz I.S."/>
            <person name="Kenyon C."/>
            <person name="De Hoog G.S."/>
            <person name="Govender N.P."/>
            <person name="Botha A."/>
            <person name="Moreno L."/>
            <person name="De Vries M."/>
            <person name="Munoz J.F."/>
            <person name="Stielow J.B."/>
        </authorList>
    </citation>
    <scope>NUCLEOTIDE SEQUENCE [LARGE SCALE GENOMIC DNA]</scope>
    <source>
        <strain evidence="2 3">EI222</strain>
    </source>
</reference>
<proteinExistence type="predicted"/>
<dbReference type="Proteomes" id="UP000242791">
    <property type="component" value="Unassembled WGS sequence"/>
</dbReference>
<evidence type="ECO:0000256" key="1">
    <source>
        <dbReference type="SAM" id="MobiDB-lite"/>
    </source>
</evidence>